<feature type="transmembrane region" description="Helical" evidence="3">
    <location>
        <begin position="229"/>
        <end position="247"/>
    </location>
</feature>
<evidence type="ECO:0000313" key="4">
    <source>
        <dbReference type="EMBL" id="MCR9035997.1"/>
    </source>
</evidence>
<feature type="transmembrane region" description="Helical" evidence="3">
    <location>
        <begin position="253"/>
        <end position="273"/>
    </location>
</feature>
<protein>
    <recommendedName>
        <fullName evidence="6">Transporter</fullName>
    </recommendedName>
</protein>
<accession>A0ABT1Z701</accession>
<evidence type="ECO:0008006" key="6">
    <source>
        <dbReference type="Google" id="ProtNLM"/>
    </source>
</evidence>
<organism evidence="4 5">
    <name type="scientific">Tractidigestivibacter montrealensis</name>
    <dbReference type="NCBI Taxonomy" id="2972466"/>
    <lineage>
        <taxon>Bacteria</taxon>
        <taxon>Bacillati</taxon>
        <taxon>Actinomycetota</taxon>
        <taxon>Coriobacteriia</taxon>
        <taxon>Coriobacteriales</taxon>
        <taxon>Atopobiaceae</taxon>
        <taxon>Tractidigestivibacter</taxon>
    </lineage>
</organism>
<evidence type="ECO:0000256" key="1">
    <source>
        <dbReference type="ARBA" id="ARBA00004127"/>
    </source>
</evidence>
<evidence type="ECO:0000256" key="2">
    <source>
        <dbReference type="ARBA" id="ARBA00022448"/>
    </source>
</evidence>
<dbReference type="PANTHER" id="PTHR36838">
    <property type="entry name" value="AUXIN EFFLUX CARRIER FAMILY PROTEIN"/>
    <property type="match status" value="1"/>
</dbReference>
<feature type="transmembrane region" description="Helical" evidence="3">
    <location>
        <begin position="118"/>
        <end position="142"/>
    </location>
</feature>
<feature type="transmembrane region" description="Helical" evidence="3">
    <location>
        <begin position="285"/>
        <end position="306"/>
    </location>
</feature>
<evidence type="ECO:0000313" key="5">
    <source>
        <dbReference type="Proteomes" id="UP001204320"/>
    </source>
</evidence>
<feature type="transmembrane region" description="Helical" evidence="3">
    <location>
        <begin position="61"/>
        <end position="83"/>
    </location>
</feature>
<dbReference type="Gene3D" id="1.20.1530.20">
    <property type="match status" value="1"/>
</dbReference>
<dbReference type="EMBL" id="JANSKA010000002">
    <property type="protein sequence ID" value="MCR9035997.1"/>
    <property type="molecule type" value="Genomic_DNA"/>
</dbReference>
<feature type="transmembrane region" description="Helical" evidence="3">
    <location>
        <begin position="6"/>
        <end position="26"/>
    </location>
</feature>
<keyword evidence="3" id="KW-0472">Membrane</keyword>
<gene>
    <name evidence="4" type="ORF">NVS32_03425</name>
</gene>
<comment type="subcellular location">
    <subcellularLocation>
        <location evidence="1">Endomembrane system</location>
        <topology evidence="1">Multi-pass membrane protein</topology>
    </subcellularLocation>
</comment>
<dbReference type="InterPro" id="IPR038770">
    <property type="entry name" value="Na+/solute_symporter_sf"/>
</dbReference>
<dbReference type="Proteomes" id="UP001204320">
    <property type="component" value="Unassembled WGS sequence"/>
</dbReference>
<comment type="caution">
    <text evidence="4">The sequence shown here is derived from an EMBL/GenBank/DDBJ whole genome shotgun (WGS) entry which is preliminary data.</text>
</comment>
<feature type="transmembrane region" description="Helical" evidence="3">
    <location>
        <begin position="95"/>
        <end position="112"/>
    </location>
</feature>
<keyword evidence="2" id="KW-0813">Transport</keyword>
<keyword evidence="3" id="KW-1133">Transmembrane helix</keyword>
<keyword evidence="3" id="KW-0812">Transmembrane</keyword>
<reference evidence="4 5" key="1">
    <citation type="submission" date="2022-08" db="EMBL/GenBank/DDBJ databases">
        <title>Tractidigestivibacter montrealensis type strain KD21.</title>
        <authorList>
            <person name="Diop K."/>
            <person name="Richard C."/>
            <person name="Routy B."/>
        </authorList>
    </citation>
    <scope>NUCLEOTIDE SEQUENCE [LARGE SCALE GENOMIC DNA]</scope>
    <source>
        <strain evidence="4 5">KD21</strain>
    </source>
</reference>
<feature type="transmembrane region" description="Helical" evidence="3">
    <location>
        <begin position="162"/>
        <end position="182"/>
    </location>
</feature>
<evidence type="ECO:0000256" key="3">
    <source>
        <dbReference type="SAM" id="Phobius"/>
    </source>
</evidence>
<feature type="transmembrane region" description="Helical" evidence="3">
    <location>
        <begin position="188"/>
        <end position="209"/>
    </location>
</feature>
<dbReference type="PANTHER" id="PTHR36838:SF3">
    <property type="entry name" value="TRANSPORTER AUXIN EFFLUX CARRIER EC FAMILY"/>
    <property type="match status" value="1"/>
</dbReference>
<name>A0ABT1Z701_9ACTN</name>
<proteinExistence type="predicted"/>
<keyword evidence="5" id="KW-1185">Reference proteome</keyword>
<sequence>MQEALLKVLSFAIVICIGIVFSKLGSLGDGAGRLISKVVFNLTLPCAIVSAFGSAEFHAELLGLVALGLAVTVLQFFLSLFIYRSLDKKELTYQLSNVTGYNIGCFALAFIQEFFPPSAVIAACLFDAGNALMGTGGTLALIKSLVLGEEHQDKCKVFAKTLFSSAAFDAYVILIILGILGIKIPGEIIQLISPMANANAFLSMFMIGLMFKPCADSTGRRELNRLLTWRYACAVLLSFSVFPLLPIGDEVRAVLTILAWAPIPSTGPVYTLWCGGNEGLASMANAISVLVGIVAVTIIITSTGVLD</sequence>
<dbReference type="RefSeq" id="WP_258498681.1">
    <property type="nucleotide sequence ID" value="NZ_JANSKA010000002.1"/>
</dbReference>